<dbReference type="EMBL" id="KC977571">
    <property type="protein sequence ID" value="AGO85739.1"/>
    <property type="molecule type" value="Genomic_DNA"/>
</dbReference>
<dbReference type="Pfam" id="PF00097">
    <property type="entry name" value="zf-C3HC4"/>
    <property type="match status" value="1"/>
</dbReference>
<evidence type="ECO:0000256" key="2">
    <source>
        <dbReference type="ARBA" id="ARBA00022771"/>
    </source>
</evidence>
<keyword evidence="7" id="KW-1185">Reference proteome</keyword>
<dbReference type="InterPro" id="IPR001841">
    <property type="entry name" value="Znf_RING"/>
</dbReference>
<dbReference type="Gene3D" id="3.30.40.10">
    <property type="entry name" value="Zinc/RING finger domain, C3HC4 (zinc finger)"/>
    <property type="match status" value="1"/>
</dbReference>
<dbReference type="SUPFAM" id="SSF57850">
    <property type="entry name" value="RING/U-box"/>
    <property type="match status" value="1"/>
</dbReference>
<gene>
    <name evidence="6" type="ORF">psal_cds_1346</name>
</gene>
<dbReference type="RefSeq" id="YP_008438818.1">
    <property type="nucleotide sequence ID" value="NC_022098.1"/>
</dbReference>
<dbReference type="Proteomes" id="UP000204584">
    <property type="component" value="Segment"/>
</dbReference>
<keyword evidence="2 4" id="KW-0863">Zinc-finger</keyword>
<dbReference type="SMART" id="SM00184">
    <property type="entry name" value="RING"/>
    <property type="match status" value="1"/>
</dbReference>
<sequence>MQGLCPDQNECAKEGDDRSAQVDECPVCINQLALYGLPCHHRLCLLCIERMLNDATPRRQQRCPLCRTPYGRVDVRRPSLRQCRRLCRHGVDMSAIFGADPVLKFDVLDSCPPRPWALAVMATYRGAGNWALAAAASRIAATHDSQTVRKLAVFRGFFGNERPAGLWGLVRSLAETLGMTDHCKAALRECAPQKVLAMIDPLATTVVLADGRTLNLLQYWALVNVSDTTEGRLPDDDIDVASALTQALGQHAALACNPLVVRALVTVATAAPSTTRIDRLFCRPTESVLDRAQNIAACAARTTTEPPERVRFADVCTWRAVKFHWLEGADMERIVLCAIKSCGGAPRPCDLCELVDADFWCVRCRPLTRTEIYCAMQRHTDAKRMRVDYSPRGDIIYKATGPWDCCGNARCQCCEVPTS</sequence>
<evidence type="ECO:0000313" key="6">
    <source>
        <dbReference type="EMBL" id="AGO85739.1"/>
    </source>
</evidence>
<dbReference type="PROSITE" id="PS50089">
    <property type="entry name" value="ZF_RING_2"/>
    <property type="match status" value="1"/>
</dbReference>
<proteinExistence type="predicted"/>
<dbReference type="InterPro" id="IPR013083">
    <property type="entry name" value="Znf_RING/FYVE/PHD"/>
</dbReference>
<evidence type="ECO:0000256" key="4">
    <source>
        <dbReference type="PROSITE-ProRule" id="PRU00175"/>
    </source>
</evidence>
<dbReference type="GeneID" id="16607526"/>
<organism evidence="6 7">
    <name type="scientific">Pandoravirus salinus</name>
    <dbReference type="NCBI Taxonomy" id="1349410"/>
    <lineage>
        <taxon>Viruses</taxon>
        <taxon>Pandoravirus</taxon>
    </lineage>
</organism>
<evidence type="ECO:0000256" key="3">
    <source>
        <dbReference type="ARBA" id="ARBA00022833"/>
    </source>
</evidence>
<evidence type="ECO:0000313" key="7">
    <source>
        <dbReference type="Proteomes" id="UP000204584"/>
    </source>
</evidence>
<evidence type="ECO:0000256" key="1">
    <source>
        <dbReference type="ARBA" id="ARBA00022723"/>
    </source>
</evidence>
<dbReference type="InterPro" id="IPR018957">
    <property type="entry name" value="Znf_C3HC4_RING-type"/>
</dbReference>
<name>S4VYG3_9VIRU</name>
<reference evidence="6 7" key="1">
    <citation type="journal article" date="2013" name="Science">
        <title>Pandoraviruses: amoeba viruses with genomes up to 2.5 Mb reaching that of parasitic eukaryotes.</title>
        <authorList>
            <person name="Philippe N."/>
            <person name="Legendre M."/>
            <person name="Doutre G."/>
            <person name="Coute Y."/>
            <person name="Poirot O."/>
            <person name="Lescot M."/>
            <person name="Arslan D."/>
            <person name="Seltzer V."/>
            <person name="Bertaux L."/>
            <person name="Bruley C."/>
            <person name="Garin J."/>
            <person name="Claverie J.M."/>
            <person name="Abergel C."/>
        </authorList>
    </citation>
    <scope>NUCLEOTIDE SEQUENCE [LARGE SCALE GENOMIC DNA]</scope>
</reference>
<accession>S4VYG3</accession>
<feature type="domain" description="RING-type" evidence="5">
    <location>
        <begin position="25"/>
        <end position="67"/>
    </location>
</feature>
<keyword evidence="3" id="KW-0862">Zinc</keyword>
<dbReference type="PROSITE" id="PS00518">
    <property type="entry name" value="ZF_RING_1"/>
    <property type="match status" value="1"/>
</dbReference>
<keyword evidence="1" id="KW-0479">Metal-binding</keyword>
<dbReference type="KEGG" id="vg:16607526"/>
<protein>
    <submittedName>
        <fullName evidence="6">Ring domain containing protein</fullName>
    </submittedName>
</protein>
<evidence type="ECO:0000259" key="5">
    <source>
        <dbReference type="PROSITE" id="PS50089"/>
    </source>
</evidence>
<dbReference type="GO" id="GO:0008270">
    <property type="term" value="F:zinc ion binding"/>
    <property type="evidence" value="ECO:0007669"/>
    <property type="project" value="UniProtKB-KW"/>
</dbReference>
<dbReference type="InterPro" id="IPR017907">
    <property type="entry name" value="Znf_RING_CS"/>
</dbReference>